<evidence type="ECO:0000313" key="3">
    <source>
        <dbReference type="EMBL" id="GIH15335.1"/>
    </source>
</evidence>
<comment type="caution">
    <text evidence="3">The sequence shown here is derived from an EMBL/GenBank/DDBJ whole genome shotgun (WGS) entry which is preliminary data.</text>
</comment>
<keyword evidence="4" id="KW-1185">Reference proteome</keyword>
<sequence length="387" mass="40136">MVETSPGSGDAGPGNAEPGDAGPGDAAVRSASVTDAAVADTATAGGAPGTPRRRGWPRRAGFALAAVVACLAVLLAAGWVALVVEDSGTPSAAARGTGQDAEWLGHAWVDGRKSQSDVDRLAASLRGTGIHDLFVHTGPFRDDGTLDPGLRPEARWLIGALHAALPGVRVQAWLGAHPVPGQLDLRSPTTRANILTATGQVLDDGYDGVHYDFEPVDNGDPDLVGLLGAAHRLTRARHAILSLSASLLAPLPGLGSVVAAMPGRKGVWSPGYLRRLAGNVDQVAVMAYDTGLWTASLYGGYVRRLTGLALDAVPAGVALFIGVPAYHDDSLRHHRAAETMPAALRGVRLALGAHPSRRNFGVAVYVDFTATAADWSHYRHDWMGTAG</sequence>
<dbReference type="Gene3D" id="3.20.20.80">
    <property type="entry name" value="Glycosidases"/>
    <property type="match status" value="1"/>
</dbReference>
<feature type="compositionally biased region" description="Low complexity" evidence="1">
    <location>
        <begin position="13"/>
        <end position="32"/>
    </location>
</feature>
<evidence type="ECO:0000313" key="4">
    <source>
        <dbReference type="Proteomes" id="UP000642748"/>
    </source>
</evidence>
<dbReference type="AlphaFoldDB" id="A0A8J3QT73"/>
<name>A0A8J3QT73_9ACTN</name>
<keyword evidence="2" id="KW-0812">Transmembrane</keyword>
<proteinExistence type="predicted"/>
<evidence type="ECO:0000256" key="1">
    <source>
        <dbReference type="SAM" id="MobiDB-lite"/>
    </source>
</evidence>
<reference evidence="3" key="1">
    <citation type="submission" date="2021-01" db="EMBL/GenBank/DDBJ databases">
        <title>Whole genome shotgun sequence of Rugosimonospora africana NBRC 104875.</title>
        <authorList>
            <person name="Komaki H."/>
            <person name="Tamura T."/>
        </authorList>
    </citation>
    <scope>NUCLEOTIDE SEQUENCE</scope>
    <source>
        <strain evidence="3">NBRC 104875</strain>
    </source>
</reference>
<dbReference type="EMBL" id="BONZ01000033">
    <property type="protein sequence ID" value="GIH15335.1"/>
    <property type="molecule type" value="Genomic_DNA"/>
</dbReference>
<evidence type="ECO:0000256" key="2">
    <source>
        <dbReference type="SAM" id="Phobius"/>
    </source>
</evidence>
<dbReference type="Proteomes" id="UP000642748">
    <property type="component" value="Unassembled WGS sequence"/>
</dbReference>
<protein>
    <recommendedName>
        <fullName evidence="5">Glycosyl hydrolases family 18</fullName>
    </recommendedName>
</protein>
<gene>
    <name evidence="3" type="ORF">Raf01_35070</name>
</gene>
<keyword evidence="2" id="KW-1133">Transmembrane helix</keyword>
<dbReference type="InterPro" id="IPR017853">
    <property type="entry name" value="GH"/>
</dbReference>
<feature type="region of interest" description="Disordered" evidence="1">
    <location>
        <begin position="1"/>
        <end position="32"/>
    </location>
</feature>
<keyword evidence="2" id="KW-0472">Membrane</keyword>
<evidence type="ECO:0008006" key="5">
    <source>
        <dbReference type="Google" id="ProtNLM"/>
    </source>
</evidence>
<organism evidence="3 4">
    <name type="scientific">Rugosimonospora africana</name>
    <dbReference type="NCBI Taxonomy" id="556532"/>
    <lineage>
        <taxon>Bacteria</taxon>
        <taxon>Bacillati</taxon>
        <taxon>Actinomycetota</taxon>
        <taxon>Actinomycetes</taxon>
        <taxon>Micromonosporales</taxon>
        <taxon>Micromonosporaceae</taxon>
        <taxon>Rugosimonospora</taxon>
    </lineage>
</organism>
<feature type="transmembrane region" description="Helical" evidence="2">
    <location>
        <begin position="62"/>
        <end position="82"/>
    </location>
</feature>
<dbReference type="SUPFAM" id="SSF51445">
    <property type="entry name" value="(Trans)glycosidases"/>
    <property type="match status" value="1"/>
</dbReference>
<accession>A0A8J3QT73</accession>